<dbReference type="EMBL" id="JBJJXI010000153">
    <property type="protein sequence ID" value="KAL3385645.1"/>
    <property type="molecule type" value="Genomic_DNA"/>
</dbReference>
<evidence type="ECO:0000313" key="2">
    <source>
        <dbReference type="EMBL" id="KAL3385645.1"/>
    </source>
</evidence>
<evidence type="ECO:0000256" key="1">
    <source>
        <dbReference type="SAM" id="MobiDB-lite"/>
    </source>
</evidence>
<name>A0ABD2VY37_9HYME</name>
<organism evidence="2 3">
    <name type="scientific">Trichogramma kaykai</name>
    <dbReference type="NCBI Taxonomy" id="54128"/>
    <lineage>
        <taxon>Eukaryota</taxon>
        <taxon>Metazoa</taxon>
        <taxon>Ecdysozoa</taxon>
        <taxon>Arthropoda</taxon>
        <taxon>Hexapoda</taxon>
        <taxon>Insecta</taxon>
        <taxon>Pterygota</taxon>
        <taxon>Neoptera</taxon>
        <taxon>Endopterygota</taxon>
        <taxon>Hymenoptera</taxon>
        <taxon>Apocrita</taxon>
        <taxon>Proctotrupomorpha</taxon>
        <taxon>Chalcidoidea</taxon>
        <taxon>Trichogrammatidae</taxon>
        <taxon>Trichogramma</taxon>
    </lineage>
</organism>
<evidence type="ECO:0000313" key="3">
    <source>
        <dbReference type="Proteomes" id="UP001627154"/>
    </source>
</evidence>
<dbReference type="AlphaFoldDB" id="A0ABD2VY37"/>
<reference evidence="2 3" key="1">
    <citation type="journal article" date="2024" name="bioRxiv">
        <title>A reference genome for Trichogramma kaykai: A tiny desert-dwelling parasitoid wasp with competing sex-ratio distorters.</title>
        <authorList>
            <person name="Culotta J."/>
            <person name="Lindsey A.R."/>
        </authorList>
    </citation>
    <scope>NUCLEOTIDE SEQUENCE [LARGE SCALE GENOMIC DNA]</scope>
    <source>
        <strain evidence="2 3">KSX58</strain>
    </source>
</reference>
<keyword evidence="3" id="KW-1185">Reference proteome</keyword>
<comment type="caution">
    <text evidence="2">The sequence shown here is derived from an EMBL/GenBank/DDBJ whole genome shotgun (WGS) entry which is preliminary data.</text>
</comment>
<feature type="region of interest" description="Disordered" evidence="1">
    <location>
        <begin position="1"/>
        <end position="86"/>
    </location>
</feature>
<dbReference type="Proteomes" id="UP001627154">
    <property type="component" value="Unassembled WGS sequence"/>
</dbReference>
<accession>A0ABD2VY37</accession>
<feature type="compositionally biased region" description="Low complexity" evidence="1">
    <location>
        <begin position="1"/>
        <end position="12"/>
    </location>
</feature>
<protein>
    <submittedName>
        <fullName evidence="2">Uncharacterized protein</fullName>
    </submittedName>
</protein>
<gene>
    <name evidence="2" type="ORF">TKK_018710</name>
</gene>
<feature type="compositionally biased region" description="Low complexity" evidence="1">
    <location>
        <begin position="19"/>
        <end position="30"/>
    </location>
</feature>
<proteinExistence type="predicted"/>
<sequence length="110" mass="11018">MSSSSSRSAAAVQPPPQPRGVVVVRPTTAGYATKSRESLLPGTTTAPTELRLPPGLPSGASCNTSPAHHHHLRPSHIGLSLGSPQHSQQAAAVASCLVRAGAPAGHPALG</sequence>